<dbReference type="InterPro" id="IPR043128">
    <property type="entry name" value="Rev_trsase/Diguanyl_cyclase"/>
</dbReference>
<evidence type="ECO:0000256" key="2">
    <source>
        <dbReference type="ARBA" id="ARBA00012180"/>
    </source>
</evidence>
<name>A0A2I0TA36_LIMLA</name>
<proteinExistence type="inferred from homology"/>
<reference evidence="5" key="1">
    <citation type="submission" date="2017-11" db="EMBL/GenBank/DDBJ databases">
        <authorList>
            <person name="Lima N.C."/>
            <person name="Parody-Merino A.M."/>
            <person name="Battley P.F."/>
            <person name="Fidler A.E."/>
            <person name="Prosdocimi F."/>
        </authorList>
    </citation>
    <scope>NUCLEOTIDE SEQUENCE [LARGE SCALE GENOMIC DNA]</scope>
</reference>
<dbReference type="PANTHER" id="PTHR33064:SF29">
    <property type="entry name" value="PEPTIDASE A2 DOMAIN-CONTAINING PROTEIN-RELATED"/>
    <property type="match status" value="1"/>
</dbReference>
<dbReference type="Pfam" id="PF00078">
    <property type="entry name" value="RVT_1"/>
    <property type="match status" value="1"/>
</dbReference>
<dbReference type="EMBL" id="KZ514231">
    <property type="protein sequence ID" value="PKU30659.1"/>
    <property type="molecule type" value="Genomic_DNA"/>
</dbReference>
<dbReference type="InterPro" id="IPR051320">
    <property type="entry name" value="Viral_Replic_Matur_Polypro"/>
</dbReference>
<reference evidence="5" key="2">
    <citation type="submission" date="2017-12" db="EMBL/GenBank/DDBJ databases">
        <title>Genome sequence of the Bar-tailed Godwit (Limosa lapponica baueri).</title>
        <authorList>
            <person name="Lima N.C.B."/>
            <person name="Parody-Merino A.M."/>
            <person name="Battley P.F."/>
            <person name="Fidler A.E."/>
            <person name="Prosdocimi F."/>
        </authorList>
    </citation>
    <scope>NUCLEOTIDE SEQUENCE [LARGE SCALE GENOMIC DNA]</scope>
</reference>
<keyword evidence="5" id="KW-1185">Reference proteome</keyword>
<dbReference type="Proteomes" id="UP000233556">
    <property type="component" value="Unassembled WGS sequence"/>
</dbReference>
<evidence type="ECO:0000313" key="5">
    <source>
        <dbReference type="Proteomes" id="UP000233556"/>
    </source>
</evidence>
<comment type="similarity">
    <text evidence="1">Belongs to the beta type-B retroviral polymerase family. HERV class-II K(HML-2) pol subfamily.</text>
</comment>
<evidence type="ECO:0000259" key="3">
    <source>
        <dbReference type="Pfam" id="PF00078"/>
    </source>
</evidence>
<feature type="domain" description="Reverse transcriptase" evidence="3">
    <location>
        <begin position="237"/>
        <end position="333"/>
    </location>
</feature>
<dbReference type="OrthoDB" id="9950135at2759"/>
<sequence length="445" mass="49641">MDLRMYWTSKTAIPEIIIVIFYITAGQTENCTTHQDLDDVPDPEDWTRNGYLGNSKPLVVQLEAISSCPIVCYLGEETNPHLSTTSFQVVVESDKVSSQPPFLQAKQSLFSQLLLIRLVLQTPHWIRCPSLNALQHLSVLLVVRGPKLDTVLEMGLHQCRVQGDDRFPSPSHHTVPDTDQDAVGLLGHLGAVLAHPLTVLYGQFDGDWWLTVGYDGLNEVTPLLSAALPDMLELQYELESKAAKWDATTDIANAFFSIPSAAECRPQFAFTWRGIQYTWNQLPQGWKHSPTICHGLMEEGGAPEYLQYIDDIIVCGNTAEVFRKGMKIIKILLKAGFAVQRAGDNGPTWSLWQKAPGETRGQLLGFWSQGYKGSEANYTPTEKEILAAYEGVRAASEGNIEGGKLLYGILHDKLQKQLKEKVNRVNLLKAIQLALDIAEQEKWPM</sequence>
<organism evidence="4 5">
    <name type="scientific">Limosa lapponica baueri</name>
    <dbReference type="NCBI Taxonomy" id="1758121"/>
    <lineage>
        <taxon>Eukaryota</taxon>
        <taxon>Metazoa</taxon>
        <taxon>Chordata</taxon>
        <taxon>Craniata</taxon>
        <taxon>Vertebrata</taxon>
        <taxon>Euteleostomi</taxon>
        <taxon>Archelosauria</taxon>
        <taxon>Archosauria</taxon>
        <taxon>Dinosauria</taxon>
        <taxon>Saurischia</taxon>
        <taxon>Theropoda</taxon>
        <taxon>Coelurosauria</taxon>
        <taxon>Aves</taxon>
        <taxon>Neognathae</taxon>
        <taxon>Neoaves</taxon>
        <taxon>Charadriiformes</taxon>
        <taxon>Scolopacidae</taxon>
        <taxon>Limosa</taxon>
    </lineage>
</organism>
<dbReference type="PANTHER" id="PTHR33064">
    <property type="entry name" value="POL PROTEIN"/>
    <property type="match status" value="1"/>
</dbReference>
<dbReference type="GO" id="GO:0004523">
    <property type="term" value="F:RNA-DNA hybrid ribonuclease activity"/>
    <property type="evidence" value="ECO:0007669"/>
    <property type="project" value="UniProtKB-EC"/>
</dbReference>
<dbReference type="Gene3D" id="3.10.10.10">
    <property type="entry name" value="HIV Type 1 Reverse Transcriptase, subunit A, domain 1"/>
    <property type="match status" value="1"/>
</dbReference>
<dbReference type="Gene3D" id="3.30.70.270">
    <property type="match status" value="1"/>
</dbReference>
<evidence type="ECO:0000313" key="4">
    <source>
        <dbReference type="EMBL" id="PKU30659.1"/>
    </source>
</evidence>
<dbReference type="EC" id="3.1.26.4" evidence="2"/>
<accession>A0A2I0TA36</accession>
<dbReference type="InterPro" id="IPR043502">
    <property type="entry name" value="DNA/RNA_pol_sf"/>
</dbReference>
<protein>
    <recommendedName>
        <fullName evidence="2">ribonuclease H</fullName>
        <ecNumber evidence="2">3.1.26.4</ecNumber>
    </recommendedName>
</protein>
<dbReference type="AlphaFoldDB" id="A0A2I0TA36"/>
<gene>
    <name evidence="4" type="ORF">llap_19038</name>
</gene>
<dbReference type="SUPFAM" id="SSF56672">
    <property type="entry name" value="DNA/RNA polymerases"/>
    <property type="match status" value="1"/>
</dbReference>
<dbReference type="InterPro" id="IPR000477">
    <property type="entry name" value="RT_dom"/>
</dbReference>
<evidence type="ECO:0000256" key="1">
    <source>
        <dbReference type="ARBA" id="ARBA00010879"/>
    </source>
</evidence>